<sequence>MIGIGKPILDVVPIKVQKNKYKNKKVEYDGIKFDSKMERDFYIHLKKLQANGTVYEFFMQKNYVLIDAYTRNDGTKVRASYYKADFEVHYSDNRIEVIDIKGMLTDVFKLKQKIFETRYPFELKLITFSKKYGGWITLQDLEEKRKQNKLLNQKGQN</sequence>
<name>A0A396SBL6_9BACL</name>
<proteinExistence type="predicted"/>
<accession>A0A396SBL6</accession>
<reference evidence="1 2" key="1">
    <citation type="submission" date="2018-08" db="EMBL/GenBank/DDBJ databases">
        <title>Lysinibacillus sp. YLB-03 draft genome sequence.</title>
        <authorList>
            <person name="Yu L."/>
        </authorList>
    </citation>
    <scope>NUCLEOTIDE SEQUENCE [LARGE SCALE GENOMIC DNA]</scope>
    <source>
        <strain evidence="1 2">YLB-03</strain>
    </source>
</reference>
<evidence type="ECO:0000313" key="2">
    <source>
        <dbReference type="Proteomes" id="UP000265692"/>
    </source>
</evidence>
<dbReference type="OrthoDB" id="1853564at2"/>
<dbReference type="Proteomes" id="UP000265692">
    <property type="component" value="Unassembled WGS sequence"/>
</dbReference>
<evidence type="ECO:0000313" key="1">
    <source>
        <dbReference type="EMBL" id="RHW38761.1"/>
    </source>
</evidence>
<organism evidence="1 2">
    <name type="scientific">Ureibacillus yapensis</name>
    <dbReference type="NCBI Taxonomy" id="2304605"/>
    <lineage>
        <taxon>Bacteria</taxon>
        <taxon>Bacillati</taxon>
        <taxon>Bacillota</taxon>
        <taxon>Bacilli</taxon>
        <taxon>Bacillales</taxon>
        <taxon>Caryophanaceae</taxon>
        <taxon>Ureibacillus</taxon>
    </lineage>
</organism>
<dbReference type="InterPro" id="IPR009414">
    <property type="entry name" value="DUF1064"/>
</dbReference>
<dbReference type="EMBL" id="QWEI01000002">
    <property type="protein sequence ID" value="RHW38761.1"/>
    <property type="molecule type" value="Genomic_DNA"/>
</dbReference>
<dbReference type="Pfam" id="PF06356">
    <property type="entry name" value="DUF1064"/>
    <property type="match status" value="1"/>
</dbReference>
<keyword evidence="2" id="KW-1185">Reference proteome</keyword>
<gene>
    <name evidence="1" type="ORF">D1B33_07580</name>
</gene>
<protein>
    <submittedName>
        <fullName evidence="1">DUF1064 domain-containing protein</fullName>
    </submittedName>
</protein>
<comment type="caution">
    <text evidence="1">The sequence shown here is derived from an EMBL/GenBank/DDBJ whole genome shotgun (WGS) entry which is preliminary data.</text>
</comment>
<dbReference type="AlphaFoldDB" id="A0A396SBL6"/>